<proteinExistence type="predicted"/>
<organism evidence="3 4">
    <name type="scientific">Urochloa decumbens</name>
    <dbReference type="NCBI Taxonomy" id="240449"/>
    <lineage>
        <taxon>Eukaryota</taxon>
        <taxon>Viridiplantae</taxon>
        <taxon>Streptophyta</taxon>
        <taxon>Embryophyta</taxon>
        <taxon>Tracheophyta</taxon>
        <taxon>Spermatophyta</taxon>
        <taxon>Magnoliopsida</taxon>
        <taxon>Liliopsida</taxon>
        <taxon>Poales</taxon>
        <taxon>Poaceae</taxon>
        <taxon>PACMAD clade</taxon>
        <taxon>Panicoideae</taxon>
        <taxon>Panicodae</taxon>
        <taxon>Paniceae</taxon>
        <taxon>Melinidinae</taxon>
        <taxon>Urochloa</taxon>
    </lineage>
</organism>
<dbReference type="Pfam" id="PF20241">
    <property type="entry name" value="DUF6598"/>
    <property type="match status" value="1"/>
</dbReference>
<evidence type="ECO:0000313" key="4">
    <source>
        <dbReference type="Proteomes" id="UP001497457"/>
    </source>
</evidence>
<gene>
    <name evidence="3" type="ORF">URODEC1_LOCUS118746</name>
</gene>
<protein>
    <recommendedName>
        <fullName evidence="2">DUF6598 domain-containing protein</fullName>
    </recommendedName>
</protein>
<dbReference type="PANTHER" id="PTHR33065:SF177">
    <property type="entry name" value="OS08G0141000 PROTEIN"/>
    <property type="match status" value="1"/>
</dbReference>
<dbReference type="AlphaFoldDB" id="A0ABC9GSC2"/>
<feature type="domain" description="DUF6598" evidence="2">
    <location>
        <begin position="171"/>
        <end position="414"/>
    </location>
</feature>
<evidence type="ECO:0000256" key="1">
    <source>
        <dbReference type="SAM" id="MobiDB-lite"/>
    </source>
</evidence>
<name>A0ABC9GSC2_9POAL</name>
<keyword evidence="4" id="KW-1185">Reference proteome</keyword>
<comment type="caution">
    <text evidence="3">The sequence shown here is derived from an EMBL/GenBank/DDBJ whole genome shotgun (WGS) entry which is preliminary data.</text>
</comment>
<evidence type="ECO:0000259" key="2">
    <source>
        <dbReference type="Pfam" id="PF20241"/>
    </source>
</evidence>
<feature type="region of interest" description="Disordered" evidence="1">
    <location>
        <begin position="1"/>
        <end position="22"/>
    </location>
</feature>
<evidence type="ECO:0000313" key="3">
    <source>
        <dbReference type="EMBL" id="CAM0144943.1"/>
    </source>
</evidence>
<dbReference type="InterPro" id="IPR046533">
    <property type="entry name" value="DUF6598"/>
</dbReference>
<dbReference type="Proteomes" id="UP001497457">
    <property type="component" value="Unassembled WGS sequence"/>
</dbReference>
<dbReference type="EMBL" id="CAXIPR030000106">
    <property type="protein sequence ID" value="CAM0144943.1"/>
    <property type="molecule type" value="Genomic_DNA"/>
</dbReference>
<accession>A0ABC9GSC2</accession>
<dbReference type="PANTHER" id="PTHR33065">
    <property type="entry name" value="OS07G0486400 PROTEIN"/>
    <property type="match status" value="1"/>
</dbReference>
<feature type="compositionally biased region" description="Polar residues" evidence="1">
    <location>
        <begin position="1"/>
        <end position="10"/>
    </location>
</feature>
<sequence length="423" mass="47179">MDSNRYSENPTLREKAKNSSPYAAQRAMVAVARAFPTPLFEVKSPNRSALVDCLSVETNPASGRTQLEVSRDWADFVKRWAPQEMVEEGAGSPKRGGRFLPGELVQMVEKDSSEQEEEEGPDRFLAAQARRFMSEWNALYSGYYGRFEDTTQIPNMRFTYEKPTDPVSTATLQIFSLKVTKIRGDLQWPLHVFGMVAVRDAADHNRNMIFLRPRESCQILTQEDPYLKLTGPTRAVVLVDPVTFEVDMQVKGITEGEDESLSFLAVTFTNSNLLKSKLIKTDYASKLSTLEFKLGSIVSSVEATIFLKVRPGWGSWPDGFRARFSACTASIAGKDKAEVILLDSGDDKVHIDEGSISLSRCVASVEISGKLKVCVEAWRGEDVVVSTSKSFKPKEDGESRGFLQLGFCTLDITVCWSLVWSSR</sequence>
<reference evidence="3" key="1">
    <citation type="submission" date="2024-10" db="EMBL/GenBank/DDBJ databases">
        <authorList>
            <person name="Ryan C."/>
        </authorList>
    </citation>
    <scope>NUCLEOTIDE SEQUENCE [LARGE SCALE GENOMIC DNA]</scope>
</reference>